<organism evidence="2">
    <name type="scientific">marine metagenome</name>
    <dbReference type="NCBI Taxonomy" id="408172"/>
    <lineage>
        <taxon>unclassified sequences</taxon>
        <taxon>metagenomes</taxon>
        <taxon>ecological metagenomes</taxon>
    </lineage>
</organism>
<dbReference type="Pfam" id="PF22285">
    <property type="entry name" value="DUF6962"/>
    <property type="match status" value="1"/>
</dbReference>
<keyword evidence="1" id="KW-0472">Membrane</keyword>
<reference evidence="2" key="1">
    <citation type="submission" date="2018-05" db="EMBL/GenBank/DDBJ databases">
        <authorList>
            <person name="Lanie J.A."/>
            <person name="Ng W.-L."/>
            <person name="Kazmierczak K.M."/>
            <person name="Andrzejewski T.M."/>
            <person name="Davidsen T.M."/>
            <person name="Wayne K.J."/>
            <person name="Tettelin H."/>
            <person name="Glass J.I."/>
            <person name="Rusch D."/>
            <person name="Podicherti R."/>
            <person name="Tsui H.-C.T."/>
            <person name="Winkler M.E."/>
        </authorList>
    </citation>
    <scope>NUCLEOTIDE SEQUENCE</scope>
</reference>
<feature type="transmembrane region" description="Helical" evidence="1">
    <location>
        <begin position="198"/>
        <end position="219"/>
    </location>
</feature>
<evidence type="ECO:0008006" key="3">
    <source>
        <dbReference type="Google" id="ProtNLM"/>
    </source>
</evidence>
<feature type="non-terminal residue" evidence="2">
    <location>
        <position position="1"/>
    </location>
</feature>
<name>A0A382DS79_9ZZZZ</name>
<feature type="transmembrane region" description="Helical" evidence="1">
    <location>
        <begin position="15"/>
        <end position="34"/>
    </location>
</feature>
<feature type="transmembrane region" description="Helical" evidence="1">
    <location>
        <begin position="77"/>
        <end position="97"/>
    </location>
</feature>
<keyword evidence="1" id="KW-0812">Transmembrane</keyword>
<sequence>VRLVRESDSIKEIDVALTDYGLAILCGVFAFMLIRQHPYDRCLSTWFSVLFISVGLASAIGGTVHGFVNEDTFLHSIFWRGAIACIGVSALSAWMIGTRIVFNSLVQKIIGTMAVVNFMMYFGYVLFFNQDFIVAVANYLPSAIFLLITFVNVYRQTWHRLAFFALVGLALTFVAAGIQQLEIGVHPKYFGHNALYHVVQAVGLSLIFHGSTFFVKFAATRTN</sequence>
<evidence type="ECO:0000313" key="2">
    <source>
        <dbReference type="EMBL" id="SVB40591.1"/>
    </source>
</evidence>
<dbReference type="AlphaFoldDB" id="A0A382DS79"/>
<feature type="transmembrane region" description="Helical" evidence="1">
    <location>
        <begin position="133"/>
        <end position="154"/>
    </location>
</feature>
<keyword evidence="1" id="KW-1133">Transmembrane helix</keyword>
<evidence type="ECO:0000256" key="1">
    <source>
        <dbReference type="SAM" id="Phobius"/>
    </source>
</evidence>
<gene>
    <name evidence="2" type="ORF">METZ01_LOCUS193445</name>
</gene>
<feature type="transmembrane region" description="Helical" evidence="1">
    <location>
        <begin position="161"/>
        <end position="178"/>
    </location>
</feature>
<protein>
    <recommendedName>
        <fullName evidence="3">Histidine kinase N-terminal 7TM region domain-containing protein</fullName>
    </recommendedName>
</protein>
<accession>A0A382DS79</accession>
<feature type="transmembrane region" description="Helical" evidence="1">
    <location>
        <begin position="46"/>
        <end position="65"/>
    </location>
</feature>
<dbReference type="InterPro" id="IPR054235">
    <property type="entry name" value="DUF6962"/>
</dbReference>
<dbReference type="EMBL" id="UINC01040552">
    <property type="protein sequence ID" value="SVB40591.1"/>
    <property type="molecule type" value="Genomic_DNA"/>
</dbReference>
<feature type="transmembrane region" description="Helical" evidence="1">
    <location>
        <begin position="109"/>
        <end position="127"/>
    </location>
</feature>
<proteinExistence type="predicted"/>